<name>Q7TBH0_ADE08</name>
<feature type="domain" description="Adenovirus E3 region protein CR2" evidence="6">
    <location>
        <begin position="373"/>
        <end position="411"/>
    </location>
</feature>
<keyword evidence="5" id="KW-0812">Transmembrane</keyword>
<evidence type="ECO:0000256" key="5">
    <source>
        <dbReference type="SAM" id="Phobius"/>
    </source>
</evidence>
<sequence length="420" mass="47788">MEMRRRKNCYKFFLFFHSTMNTLTSVVLLSLLVAFSQAGIINLNVLWGINLTLVGPLDLPVTWYDKKGMQFCIGNTIKNPQIKHSCDQQNLTLLNADKSHERTYLGYRHDSKGKVDYKVTVIPPPPTTRKPLSEPHYVTVTMDHNITLVGPLNLPVTWYDGEGDICRIRLHAEFNHTCNIQNLTLLFVNLTHNGAYIGYTKDGSDRELYEVSVKTLFQNGAKQSKVEQGNTAQSGGKKTKTEHRNHSAKTKSTNNLQPTQLYVRPFTNVSLTGPPNGKVIWYDGELNDPCEQKYKLRTFCNQQNLTLINVTSTYDGIYYGTDEKDKANRYRIKVNTTNHKTVKIKPHTKKPSAKQEKQFKLQVTKTNKNQSQIPSATVAIVAGVIAGFVTLIIVFLCYICCRKRLRAYNHMVDPLLSFSY</sequence>
<evidence type="ECO:0000256" key="1">
    <source>
        <dbReference type="ARBA" id="ARBA00006132"/>
    </source>
</evidence>
<comment type="similarity">
    <text evidence="1">Belongs to the adenoviridae E3_20 family.</text>
</comment>
<keyword evidence="5" id="KW-0472">Membrane</keyword>
<evidence type="ECO:0000259" key="6">
    <source>
        <dbReference type="Pfam" id="PF02439"/>
    </source>
</evidence>
<protein>
    <submittedName>
        <fullName evidence="8">E3A2 47.7k</fullName>
    </submittedName>
</protein>
<dbReference type="InterPro" id="IPR003470">
    <property type="entry name" value="Adeno_E3_CR2"/>
</dbReference>
<feature type="domain" description="Adenovirus E3 region protein CR1" evidence="7">
    <location>
        <begin position="35"/>
        <end position="123"/>
    </location>
</feature>
<dbReference type="EMBL" id="AB102672">
    <property type="protein sequence ID" value="BAC78833.1"/>
    <property type="molecule type" value="Genomic_DNA"/>
</dbReference>
<evidence type="ECO:0000313" key="8">
    <source>
        <dbReference type="EMBL" id="BAC78833.1"/>
    </source>
</evidence>
<proteinExistence type="inferred from homology"/>
<organism evidence="8">
    <name type="scientific">Human adenovirus D serotype 8</name>
    <name type="common">HAdV-8</name>
    <name type="synonym">Human adenovirus 8</name>
    <dbReference type="NCBI Taxonomy" id="31545"/>
    <lineage>
        <taxon>Viruses</taxon>
        <taxon>Varidnaviria</taxon>
        <taxon>Bamfordvirae</taxon>
        <taxon>Preplasmiviricota</taxon>
        <taxon>Polisuviricotina</taxon>
        <taxon>Pharingeaviricetes</taxon>
        <taxon>Rowavirales</taxon>
        <taxon>Adenoviridae</taxon>
        <taxon>Mastadenovirus</taxon>
        <taxon>Mastadenovirus dominans</taxon>
        <taxon>Human mastadenovirus D</taxon>
    </lineage>
</organism>
<feature type="domain" description="Adenovirus E3 region protein CR1" evidence="7">
    <location>
        <begin position="253"/>
        <end position="336"/>
    </location>
</feature>
<feature type="compositionally biased region" description="Basic residues" evidence="4">
    <location>
        <begin position="237"/>
        <end position="249"/>
    </location>
</feature>
<dbReference type="Pfam" id="PF02440">
    <property type="entry name" value="Adeno_E3_CR1"/>
    <property type="match status" value="3"/>
</dbReference>
<feature type="transmembrane region" description="Helical" evidence="5">
    <location>
        <begin position="378"/>
        <end position="401"/>
    </location>
</feature>
<keyword evidence="2" id="KW-0244">Early protein</keyword>
<keyword evidence="5" id="KW-1133">Transmembrane helix</keyword>
<evidence type="ECO:0000259" key="7">
    <source>
        <dbReference type="Pfam" id="PF02440"/>
    </source>
</evidence>
<evidence type="ECO:0000256" key="3">
    <source>
        <dbReference type="ARBA" id="ARBA00023180"/>
    </source>
</evidence>
<reference evidence="8" key="1">
    <citation type="journal article" date="2003" name="J. Clin. Pathol.">
        <title>Genetic characterisation of adenovirus type 8 isolated in Hiroshima city over a 15 year period.</title>
        <authorList>
            <person name="Adhikary A.K."/>
            <person name="Numaga J."/>
            <person name="Kaburaki T."/>
            <person name="Kawashima H."/>
            <person name="Araie M."/>
            <person name="Ikeda Y."/>
            <person name="Ogino T."/>
            <person name="Ushijima H."/>
            <person name="Mukouyama A."/>
            <person name="Matsuno S."/>
            <person name="Inada T."/>
            <person name="Okabe N."/>
        </authorList>
    </citation>
    <scope>NUCLEOTIDE SEQUENCE</scope>
    <source>
        <strain evidence="8">H16</strain>
    </source>
</reference>
<evidence type="ECO:0000256" key="4">
    <source>
        <dbReference type="SAM" id="MobiDB-lite"/>
    </source>
</evidence>
<organismHost>
    <name type="scientific">Homo sapiens</name>
    <name type="common">Human</name>
    <dbReference type="NCBI Taxonomy" id="9606"/>
</organismHost>
<accession>Q7TBH0</accession>
<evidence type="ECO:0000256" key="2">
    <source>
        <dbReference type="ARBA" id="ARBA00022518"/>
    </source>
</evidence>
<feature type="compositionally biased region" description="Polar residues" evidence="4">
    <location>
        <begin position="222"/>
        <end position="236"/>
    </location>
</feature>
<dbReference type="InterPro" id="IPR003471">
    <property type="entry name" value="Adeno_E3_CR1"/>
</dbReference>
<keyword evidence="3" id="KW-0325">Glycoprotein</keyword>
<feature type="region of interest" description="Disordered" evidence="4">
    <location>
        <begin position="222"/>
        <end position="259"/>
    </location>
</feature>
<feature type="compositionally biased region" description="Polar residues" evidence="4">
    <location>
        <begin position="250"/>
        <end position="259"/>
    </location>
</feature>
<dbReference type="Pfam" id="PF02439">
    <property type="entry name" value="Adeno_E3_CR2"/>
    <property type="match status" value="1"/>
</dbReference>
<feature type="domain" description="Adenovirus E3 region protein CR1" evidence="7">
    <location>
        <begin position="133"/>
        <end position="215"/>
    </location>
</feature>